<gene>
    <name evidence="2" type="ORF">MCOR_32169</name>
</gene>
<organism evidence="2 3">
    <name type="scientific">Mytilus coruscus</name>
    <name type="common">Sea mussel</name>
    <dbReference type="NCBI Taxonomy" id="42192"/>
    <lineage>
        <taxon>Eukaryota</taxon>
        <taxon>Metazoa</taxon>
        <taxon>Spiralia</taxon>
        <taxon>Lophotrochozoa</taxon>
        <taxon>Mollusca</taxon>
        <taxon>Bivalvia</taxon>
        <taxon>Autobranchia</taxon>
        <taxon>Pteriomorphia</taxon>
        <taxon>Mytilida</taxon>
        <taxon>Mytiloidea</taxon>
        <taxon>Mytilidae</taxon>
        <taxon>Mytilinae</taxon>
        <taxon>Mytilus</taxon>
    </lineage>
</organism>
<feature type="chain" id="PRO_5027049328" description="WSC domain-containing protein" evidence="1">
    <location>
        <begin position="24"/>
        <end position="194"/>
    </location>
</feature>
<dbReference type="Proteomes" id="UP000507470">
    <property type="component" value="Unassembled WGS sequence"/>
</dbReference>
<evidence type="ECO:0000256" key="1">
    <source>
        <dbReference type="SAM" id="SignalP"/>
    </source>
</evidence>
<evidence type="ECO:0008006" key="4">
    <source>
        <dbReference type="Google" id="ProtNLM"/>
    </source>
</evidence>
<feature type="signal peptide" evidence="1">
    <location>
        <begin position="1"/>
        <end position="23"/>
    </location>
</feature>
<keyword evidence="3" id="KW-1185">Reference proteome</keyword>
<dbReference type="AlphaFoldDB" id="A0A6J8CSB0"/>
<keyword evidence="1" id="KW-0732">Signal</keyword>
<name>A0A6J8CSB0_MYTCO</name>
<accession>A0A6J8CSB0</accession>
<dbReference type="EMBL" id="CACVKT020005770">
    <property type="protein sequence ID" value="CAC5397752.1"/>
    <property type="molecule type" value="Genomic_DNA"/>
</dbReference>
<reference evidence="2 3" key="1">
    <citation type="submission" date="2020-06" db="EMBL/GenBank/DDBJ databases">
        <authorList>
            <person name="Li R."/>
            <person name="Bekaert M."/>
        </authorList>
    </citation>
    <scope>NUCLEOTIDE SEQUENCE [LARGE SCALE GENOMIC DNA]</scope>
    <source>
        <strain evidence="3">wild</strain>
    </source>
</reference>
<sequence length="194" mass="22358">MLQLLSVFHVVIVLFCRTRVTHSREQPRVFLANETHEWFDATRKCTLLKNEKGHCLFAFPNAVWMDELFCGIFAMGKVFRSTDTVHVLNPQRLRKGWNSTKNQGCFKFRDRLSFNGHEKQVTEGEQLKECIIYCKISQHFGLQNSICVCLPNSYLTDGSIEVPCDTNVTTCSGDPFAFCGRENSRLFLSVYQKD</sequence>
<protein>
    <recommendedName>
        <fullName evidence="4">WSC domain-containing protein</fullName>
    </recommendedName>
</protein>
<dbReference type="OrthoDB" id="10592997at2759"/>
<proteinExistence type="predicted"/>
<evidence type="ECO:0000313" key="2">
    <source>
        <dbReference type="EMBL" id="CAC5397752.1"/>
    </source>
</evidence>
<evidence type="ECO:0000313" key="3">
    <source>
        <dbReference type="Proteomes" id="UP000507470"/>
    </source>
</evidence>